<evidence type="ECO:0000313" key="2">
    <source>
        <dbReference type="EMBL" id="CAK9005526.1"/>
    </source>
</evidence>
<evidence type="ECO:0008006" key="4">
    <source>
        <dbReference type="Google" id="ProtNLM"/>
    </source>
</evidence>
<accession>A0ABP0ITW8</accession>
<dbReference type="Proteomes" id="UP001642464">
    <property type="component" value="Unassembled WGS sequence"/>
</dbReference>
<feature type="compositionally biased region" description="Basic residues" evidence="1">
    <location>
        <begin position="112"/>
        <end position="121"/>
    </location>
</feature>
<name>A0ABP0ITW8_9DINO</name>
<sequence>MLEKPQPSKKKEPEPDPLVGAKPKGMGKKKVPSPTEVAMERVDEEPMEVADDEAHESKEEEEPAEDDDEVEADDHEGHDGHDDHGWRQEDDTAPWRQDGNGARRARHDGGWRHHGYGHHGGHGGWGWQRPKPHWAQHHWRQSKGHGKGHRDEWGGEYVQGGYRDVAGNFYPYGSGRTRKRTPGKGWQARQHEKEQGGKAKGKDKSGDDGWSAALSAVQDLARVARRVVEGTHQASSES</sequence>
<feature type="compositionally biased region" description="Basic and acidic residues" evidence="1">
    <location>
        <begin position="75"/>
        <end position="90"/>
    </location>
</feature>
<organism evidence="2 3">
    <name type="scientific">Durusdinium trenchii</name>
    <dbReference type="NCBI Taxonomy" id="1381693"/>
    <lineage>
        <taxon>Eukaryota</taxon>
        <taxon>Sar</taxon>
        <taxon>Alveolata</taxon>
        <taxon>Dinophyceae</taxon>
        <taxon>Suessiales</taxon>
        <taxon>Symbiodiniaceae</taxon>
        <taxon>Durusdinium</taxon>
    </lineage>
</organism>
<protein>
    <recommendedName>
        <fullName evidence="4">Btz domain-containing protein</fullName>
    </recommendedName>
</protein>
<feature type="region of interest" description="Disordered" evidence="1">
    <location>
        <begin position="170"/>
        <end position="213"/>
    </location>
</feature>
<comment type="caution">
    <text evidence="2">The sequence shown here is derived from an EMBL/GenBank/DDBJ whole genome shotgun (WGS) entry which is preliminary data.</text>
</comment>
<reference evidence="2 3" key="1">
    <citation type="submission" date="2024-02" db="EMBL/GenBank/DDBJ databases">
        <authorList>
            <person name="Chen Y."/>
            <person name="Shah S."/>
            <person name="Dougan E. K."/>
            <person name="Thang M."/>
            <person name="Chan C."/>
        </authorList>
    </citation>
    <scope>NUCLEOTIDE SEQUENCE [LARGE SCALE GENOMIC DNA]</scope>
</reference>
<evidence type="ECO:0000256" key="1">
    <source>
        <dbReference type="SAM" id="MobiDB-lite"/>
    </source>
</evidence>
<proteinExistence type="predicted"/>
<evidence type="ECO:0000313" key="3">
    <source>
        <dbReference type="Proteomes" id="UP001642464"/>
    </source>
</evidence>
<feature type="region of interest" description="Disordered" evidence="1">
    <location>
        <begin position="1"/>
        <end position="153"/>
    </location>
</feature>
<feature type="compositionally biased region" description="Acidic residues" evidence="1">
    <location>
        <begin position="42"/>
        <end position="74"/>
    </location>
</feature>
<feature type="compositionally biased region" description="Basic residues" evidence="1">
    <location>
        <begin position="130"/>
        <end position="148"/>
    </location>
</feature>
<feature type="compositionally biased region" description="Basic and acidic residues" evidence="1">
    <location>
        <begin position="189"/>
        <end position="207"/>
    </location>
</feature>
<dbReference type="EMBL" id="CAXAMM010004969">
    <property type="protein sequence ID" value="CAK9005526.1"/>
    <property type="molecule type" value="Genomic_DNA"/>
</dbReference>
<gene>
    <name evidence="2" type="ORF">SCF082_LOCUS8637</name>
</gene>
<keyword evidence="3" id="KW-1185">Reference proteome</keyword>